<dbReference type="EMBL" id="CAJVPT010004025">
    <property type="protein sequence ID" value="CAG8503405.1"/>
    <property type="molecule type" value="Genomic_DNA"/>
</dbReference>
<name>A0ACA9L074_9GLOM</name>
<evidence type="ECO:0000313" key="1">
    <source>
        <dbReference type="EMBL" id="CAG8503405.1"/>
    </source>
</evidence>
<reference evidence="1" key="1">
    <citation type="submission" date="2021-06" db="EMBL/GenBank/DDBJ databases">
        <authorList>
            <person name="Kallberg Y."/>
            <person name="Tangrot J."/>
            <person name="Rosling A."/>
        </authorList>
    </citation>
    <scope>NUCLEOTIDE SEQUENCE</scope>
    <source>
        <strain evidence="1">CL356</strain>
    </source>
</reference>
<gene>
    <name evidence="1" type="ORF">ACOLOM_LOCUS2901</name>
</gene>
<protein>
    <submittedName>
        <fullName evidence="1">9689_t:CDS:1</fullName>
    </submittedName>
</protein>
<evidence type="ECO:0000313" key="2">
    <source>
        <dbReference type="Proteomes" id="UP000789525"/>
    </source>
</evidence>
<accession>A0ACA9L074</accession>
<keyword evidence="2" id="KW-1185">Reference proteome</keyword>
<comment type="caution">
    <text evidence="1">The sequence shown here is derived from an EMBL/GenBank/DDBJ whole genome shotgun (WGS) entry which is preliminary data.</text>
</comment>
<organism evidence="1 2">
    <name type="scientific">Acaulospora colombiana</name>
    <dbReference type="NCBI Taxonomy" id="27376"/>
    <lineage>
        <taxon>Eukaryota</taxon>
        <taxon>Fungi</taxon>
        <taxon>Fungi incertae sedis</taxon>
        <taxon>Mucoromycota</taxon>
        <taxon>Glomeromycotina</taxon>
        <taxon>Glomeromycetes</taxon>
        <taxon>Diversisporales</taxon>
        <taxon>Acaulosporaceae</taxon>
        <taxon>Acaulospora</taxon>
    </lineage>
</organism>
<sequence>MKLPYSFNFIIPCLILTCFCLFVVPAESAPQNFTYTENPSHTEFSNSIPRINKLATYEDGTVLVHLIRRNPDNTCAQRFSALLNESGACLEQSLFLRIIDLNGTVTEINLNNTNLGLDPVNFFAFVSDLGITTNPISVFPLQSPFILVNYVNMTNSSDVKTYEDWGMVIDWSGNIYSKLKYGKSYVAPDGHWSPNYSINLNINPAMGFLRFSTITTSNAIWQQYVVDNSGQLSLLSQDSFTVPNFSSFSVNVFSTVDQGYAIVYANSSASTGNNNTGIFNTLGGVYAFFLSYGQNITGNSYILYQTPIPNLTFRTVFCDIAFVGVGHVCTVSVSQTVQNTTDAYYLKIFFLSSGSVLSFTPISISNLTLSNVNVSFTGWSVTEMPFGGYTLNAITPLTLSTTNYYLYAYGENDVQVNTGLTQPMVSNVFGMSTIIKTNNTFLLALPESINSWTLFADQLPKVAGNLDHGYNNLQVNTTNPSINAVVSQTDTNITITFYNAVDLSVGNITIYQNVNPTSGNLRQTIAGLSSYCQVSADGLTVTVPLISSTFNQPGKQYYVEMDNNFVKSRDYQEPLTGIRSRVWLVTTDNFPKTSSSTLPFTGTAGILRLTPAASTAFQGLSSSQREDYFTNLLQEISDKVPVRLSRLSSSQKYQIVNPGTSSQQVLLSINIDTPQSNDDVGVPRIISDLDTMIKNKQITNLSTGVTNDLDSNYGFTPSRSMAKRDAQNLAILQLGLIVCTFVLEIIFVSNNAKDIQQLFLPSVLFLIVPLVVNTMLAFYIISKENIRSKFYEWFYKNGKIASIFTVIAAADIEALMILQSNLAGLSFFQAPFSDDAVALIFWGACLNIFIKNIPQVTIQIPSLTLDKNDPLSPDTSGKKGFLRRSGGKRNSRSGKRMSEIIVDGEMRNIEELRNDELTNVELQNIDGSESNDDGTLYGDIPGAQNFQTTLTQEQFEEKDNIMRVSGQSNNSGNVVINTPIGKIAQGANILISWELSGPTPMLLGSLRIQNKNTGESTNINDSLDLSIRRLQWRVNVSPGTYILAINDGSGERFSGEFQIVQGRTIGEGGSRDTGGGGGSVIAKGSTTINPVRNNVNTPSDSRPPEISFAKPERVAPTVTISV</sequence>
<dbReference type="Proteomes" id="UP000789525">
    <property type="component" value="Unassembled WGS sequence"/>
</dbReference>
<proteinExistence type="predicted"/>